<reference evidence="2 3" key="1">
    <citation type="journal article" date="2013" name="Environ. Microbiol.">
        <title>Chloride and organic osmolytes: a hybrid strategy to cope with elevated salinities by the moderately halophilic, chloride-dependent bacterium Halobacillus halophilus.</title>
        <authorList>
            <person name="Saum S.H."/>
            <person name="Pfeiffer F."/>
            <person name="Palm P."/>
            <person name="Rampp M."/>
            <person name="Schuster S.C."/>
            <person name="Muller V."/>
            <person name="Oesterhelt D."/>
        </authorList>
    </citation>
    <scope>NUCLEOTIDE SEQUENCE [LARGE SCALE GENOMIC DNA]</scope>
    <source>
        <strain evidence="3">ATCC 35676 / DSM 2266 / JCM 20832 / KCTC 3685 / LMG 17431 / NBRC 102448 / NCIMB 2269</strain>
    </source>
</reference>
<evidence type="ECO:0000313" key="3">
    <source>
        <dbReference type="Proteomes" id="UP000007397"/>
    </source>
</evidence>
<keyword evidence="1" id="KW-0472">Membrane</keyword>
<evidence type="ECO:0008006" key="4">
    <source>
        <dbReference type="Google" id="ProtNLM"/>
    </source>
</evidence>
<keyword evidence="3" id="KW-1185">Reference proteome</keyword>
<sequence>MSLFRKITLLLAIISIFLFSYRLMNENFDPLPNFIFYFLPVVFLLFGFENVKAKHRSEGFIYLLTFVIGFSIVIRDLFNLI</sequence>
<protein>
    <recommendedName>
        <fullName evidence="4">DUF3953 domain-containing protein</fullName>
    </recommendedName>
</protein>
<keyword evidence="1" id="KW-0812">Transmembrane</keyword>
<evidence type="ECO:0000313" key="2">
    <source>
        <dbReference type="EMBL" id="CCG45751.1"/>
    </source>
</evidence>
<keyword evidence="1" id="KW-1133">Transmembrane helix</keyword>
<dbReference type="PATRIC" id="fig|866895.3.peg.2423"/>
<accession>I0JNN1</accession>
<feature type="transmembrane region" description="Helical" evidence="1">
    <location>
        <begin position="60"/>
        <end position="78"/>
    </location>
</feature>
<feature type="transmembrane region" description="Helical" evidence="1">
    <location>
        <begin position="7"/>
        <end position="24"/>
    </location>
</feature>
<evidence type="ECO:0000256" key="1">
    <source>
        <dbReference type="SAM" id="Phobius"/>
    </source>
</evidence>
<dbReference type="KEGG" id="hhd:HBHAL_3407"/>
<name>I0JNN1_HALH3</name>
<gene>
    <name evidence="2" type="ordered locus">HBHAL_3407</name>
</gene>
<dbReference type="HOGENOM" id="CLU_2569093_0_0_9"/>
<organism evidence="2 3">
    <name type="scientific">Halobacillus halophilus (strain ATCC 35676 / DSM 2266 / JCM 20832 / KCTC 3685 / LMG 17431 / NBRC 102448 / NCIMB 2269)</name>
    <name type="common">Sporosarcina halophila</name>
    <dbReference type="NCBI Taxonomy" id="866895"/>
    <lineage>
        <taxon>Bacteria</taxon>
        <taxon>Bacillati</taxon>
        <taxon>Bacillota</taxon>
        <taxon>Bacilli</taxon>
        <taxon>Bacillales</taxon>
        <taxon>Bacillaceae</taxon>
        <taxon>Halobacillus</taxon>
    </lineage>
</organism>
<feature type="transmembrane region" description="Helical" evidence="1">
    <location>
        <begin position="30"/>
        <end position="48"/>
    </location>
</feature>
<dbReference type="AlphaFoldDB" id="I0JNN1"/>
<dbReference type="EMBL" id="HE717023">
    <property type="protein sequence ID" value="CCG45751.1"/>
    <property type="molecule type" value="Genomic_DNA"/>
</dbReference>
<dbReference type="Proteomes" id="UP000007397">
    <property type="component" value="Chromosome"/>
</dbReference>
<dbReference type="RefSeq" id="WP_014643640.1">
    <property type="nucleotide sequence ID" value="NC_017668.1"/>
</dbReference>
<proteinExistence type="predicted"/>